<dbReference type="GO" id="GO:0004673">
    <property type="term" value="F:protein histidine kinase activity"/>
    <property type="evidence" value="ECO:0007669"/>
    <property type="project" value="UniProtKB-EC"/>
</dbReference>
<evidence type="ECO:0000256" key="5">
    <source>
        <dbReference type="ARBA" id="ARBA00022741"/>
    </source>
</evidence>
<dbReference type="GO" id="GO:0000160">
    <property type="term" value="P:phosphorelay signal transduction system"/>
    <property type="evidence" value="ECO:0007669"/>
    <property type="project" value="UniProtKB-KW"/>
</dbReference>
<dbReference type="GO" id="GO:0005524">
    <property type="term" value="F:ATP binding"/>
    <property type="evidence" value="ECO:0007669"/>
    <property type="project" value="UniProtKB-KW"/>
</dbReference>
<comment type="caution">
    <text evidence="11">The sequence shown here is derived from an EMBL/GenBank/DDBJ whole genome shotgun (WGS) entry which is preliminary data.</text>
</comment>
<sequence length="225" mass="24867">MLPEPLDGQRPVADPAGLIDHLLHAHELDRQRLAERIHDDPMQALVAVGLRMQLLAARLPEAEREHMNEVTEAVSAAMTTLRGLVTSLRPRALELGTLEEMLRAYVLHAAEEWALDGQVDYLVADELESRVVLTAFRLTQIAVEDVRRRGSATRLTVTVRPDHGGLLTEVGDNGPHDGQPEGAELSSRVMREWALSGGGWWESEASATGTTVRFWLPLRLLEATP</sequence>
<evidence type="ECO:0000313" key="12">
    <source>
        <dbReference type="Proteomes" id="UP000249324"/>
    </source>
</evidence>
<dbReference type="Gene3D" id="1.20.5.1930">
    <property type="match status" value="1"/>
</dbReference>
<dbReference type="InterPro" id="IPR011712">
    <property type="entry name" value="Sig_transdc_His_kin_sub3_dim/P"/>
</dbReference>
<keyword evidence="5" id="KW-0547">Nucleotide-binding</keyword>
<dbReference type="EC" id="2.7.13.3" evidence="2"/>
<evidence type="ECO:0000256" key="1">
    <source>
        <dbReference type="ARBA" id="ARBA00000085"/>
    </source>
</evidence>
<proteinExistence type="predicted"/>
<feature type="domain" description="Signal transduction histidine kinase subgroup 3 dimerisation and phosphoacceptor" evidence="10">
    <location>
        <begin position="30"/>
        <end position="93"/>
    </location>
</feature>
<evidence type="ECO:0000256" key="4">
    <source>
        <dbReference type="ARBA" id="ARBA00022679"/>
    </source>
</evidence>
<evidence type="ECO:0000256" key="3">
    <source>
        <dbReference type="ARBA" id="ARBA00022553"/>
    </source>
</evidence>
<gene>
    <name evidence="11" type="ORF">DIU77_002400</name>
</gene>
<evidence type="ECO:0000256" key="8">
    <source>
        <dbReference type="ARBA" id="ARBA00023012"/>
    </source>
</evidence>
<dbReference type="Pfam" id="PF07730">
    <property type="entry name" value="HisKA_3"/>
    <property type="match status" value="1"/>
</dbReference>
<dbReference type="AlphaFoldDB" id="A0ABD6FAP8"/>
<dbReference type="InterPro" id="IPR036890">
    <property type="entry name" value="HATPase_C_sf"/>
</dbReference>
<evidence type="ECO:0000256" key="6">
    <source>
        <dbReference type="ARBA" id="ARBA00022777"/>
    </source>
</evidence>
<dbReference type="Gene3D" id="3.30.565.10">
    <property type="entry name" value="Histidine kinase-like ATPase, C-terminal domain"/>
    <property type="match status" value="1"/>
</dbReference>
<evidence type="ECO:0000313" key="11">
    <source>
        <dbReference type="EMBL" id="MFO7191078.1"/>
    </source>
</evidence>
<dbReference type="PANTHER" id="PTHR24421:SF10">
    <property type="entry name" value="NITRATE_NITRITE SENSOR PROTEIN NARQ"/>
    <property type="match status" value="1"/>
</dbReference>
<keyword evidence="4" id="KW-0808">Transferase</keyword>
<comment type="catalytic activity">
    <reaction evidence="1">
        <text>ATP + protein L-histidine = ADP + protein N-phospho-L-histidine.</text>
        <dbReference type="EC" id="2.7.13.3"/>
    </reaction>
</comment>
<evidence type="ECO:0000256" key="7">
    <source>
        <dbReference type="ARBA" id="ARBA00022840"/>
    </source>
</evidence>
<name>A0ABD6FAP8_9PSEU</name>
<dbReference type="EMBL" id="QGUI02000014">
    <property type="protein sequence ID" value="MFO7191078.1"/>
    <property type="molecule type" value="Genomic_DNA"/>
</dbReference>
<accession>A0ABD6FAP8</accession>
<evidence type="ECO:0000259" key="10">
    <source>
        <dbReference type="Pfam" id="PF07730"/>
    </source>
</evidence>
<dbReference type="PANTHER" id="PTHR24421">
    <property type="entry name" value="NITRATE/NITRITE SENSOR PROTEIN NARX-RELATED"/>
    <property type="match status" value="1"/>
</dbReference>
<reference evidence="11 12" key="1">
    <citation type="journal article" date="2021" name="BMC Genomics">
        <title>Genome-resolved metagenome and metatranscriptome analyses of thermophilic composting reveal key bacterial players and their metabolic interactions.</title>
        <authorList>
            <person name="Braga L.P.P."/>
            <person name="Pereira R.V."/>
            <person name="Martins L.F."/>
            <person name="Moura L.M.S."/>
            <person name="Sanchez F.B."/>
            <person name="Patane J.S.L."/>
            <person name="da Silva A.M."/>
            <person name="Setubal J.C."/>
        </authorList>
    </citation>
    <scope>NUCLEOTIDE SEQUENCE [LARGE SCALE GENOMIC DNA]</scope>
    <source>
        <strain evidence="11">ZC4RG45</strain>
    </source>
</reference>
<dbReference type="Proteomes" id="UP000249324">
    <property type="component" value="Unassembled WGS sequence"/>
</dbReference>
<keyword evidence="8" id="KW-0902">Two-component regulatory system</keyword>
<keyword evidence="6 11" id="KW-0418">Kinase</keyword>
<evidence type="ECO:0000256" key="2">
    <source>
        <dbReference type="ARBA" id="ARBA00012438"/>
    </source>
</evidence>
<keyword evidence="3" id="KW-0597">Phosphoprotein</keyword>
<feature type="region of interest" description="Disordered" evidence="9">
    <location>
        <begin position="163"/>
        <end position="183"/>
    </location>
</feature>
<keyword evidence="7" id="KW-0067">ATP-binding</keyword>
<dbReference type="InterPro" id="IPR050482">
    <property type="entry name" value="Sensor_HK_TwoCompSys"/>
</dbReference>
<organism evidence="11 12">
    <name type="scientific">Thermocrispum agreste</name>
    <dbReference type="NCBI Taxonomy" id="37925"/>
    <lineage>
        <taxon>Bacteria</taxon>
        <taxon>Bacillati</taxon>
        <taxon>Actinomycetota</taxon>
        <taxon>Actinomycetes</taxon>
        <taxon>Pseudonocardiales</taxon>
        <taxon>Pseudonocardiaceae</taxon>
        <taxon>Thermocrispum</taxon>
    </lineage>
</organism>
<protein>
    <recommendedName>
        <fullName evidence="2">histidine kinase</fullName>
        <ecNumber evidence="2">2.7.13.3</ecNumber>
    </recommendedName>
</protein>
<evidence type="ECO:0000256" key="9">
    <source>
        <dbReference type="SAM" id="MobiDB-lite"/>
    </source>
</evidence>